<evidence type="ECO:0000256" key="2">
    <source>
        <dbReference type="ARBA" id="ARBA00008160"/>
    </source>
</evidence>
<dbReference type="AlphaFoldDB" id="N1J6Q4"/>
<dbReference type="OrthoDB" id="542931at2759"/>
<dbReference type="GO" id="GO:0005829">
    <property type="term" value="C:cytosol"/>
    <property type="evidence" value="ECO:0007669"/>
    <property type="project" value="GOC"/>
</dbReference>
<dbReference type="Pfam" id="PF09801">
    <property type="entry name" value="SYS1"/>
    <property type="match status" value="1"/>
</dbReference>
<keyword evidence="12" id="KW-1185">Reference proteome</keyword>
<evidence type="ECO:0000256" key="9">
    <source>
        <dbReference type="SAM" id="MobiDB-lite"/>
    </source>
</evidence>
<dbReference type="GO" id="GO:0043001">
    <property type="term" value="P:Golgi to plasma membrane protein transport"/>
    <property type="evidence" value="ECO:0007669"/>
    <property type="project" value="TreeGrafter"/>
</dbReference>
<proteinExistence type="inferred from homology"/>
<dbReference type="GO" id="GO:0000139">
    <property type="term" value="C:Golgi membrane"/>
    <property type="evidence" value="ECO:0007669"/>
    <property type="project" value="UniProtKB-SubCell"/>
</dbReference>
<evidence type="ECO:0000256" key="1">
    <source>
        <dbReference type="ARBA" id="ARBA00004653"/>
    </source>
</evidence>
<evidence type="ECO:0000256" key="10">
    <source>
        <dbReference type="SAM" id="Phobius"/>
    </source>
</evidence>
<dbReference type="PANTHER" id="PTHR12952:SF0">
    <property type="entry name" value="PROTEIN SYS1 HOMOLOG"/>
    <property type="match status" value="1"/>
</dbReference>
<organism evidence="11 12">
    <name type="scientific">Blumeria graminis f. sp. hordei (strain DH14)</name>
    <name type="common">Barley powdery mildew</name>
    <name type="synonym">Oidium monilioides f. sp. hordei</name>
    <dbReference type="NCBI Taxonomy" id="546991"/>
    <lineage>
        <taxon>Eukaryota</taxon>
        <taxon>Fungi</taxon>
        <taxon>Dikarya</taxon>
        <taxon>Ascomycota</taxon>
        <taxon>Pezizomycotina</taxon>
        <taxon>Leotiomycetes</taxon>
        <taxon>Erysiphales</taxon>
        <taxon>Erysiphaceae</taxon>
        <taxon>Blumeria</taxon>
        <taxon>Blumeria hordei</taxon>
    </lineage>
</organism>
<evidence type="ECO:0000256" key="4">
    <source>
        <dbReference type="ARBA" id="ARBA00022692"/>
    </source>
</evidence>
<keyword evidence="5" id="KW-0653">Protein transport</keyword>
<evidence type="ECO:0000313" key="11">
    <source>
        <dbReference type="EMBL" id="CCU74844.1"/>
    </source>
</evidence>
<dbReference type="EMBL" id="CAUH01000681">
    <property type="protein sequence ID" value="CCU74844.1"/>
    <property type="molecule type" value="Genomic_DNA"/>
</dbReference>
<evidence type="ECO:0000256" key="5">
    <source>
        <dbReference type="ARBA" id="ARBA00022927"/>
    </source>
</evidence>
<comment type="similarity">
    <text evidence="2">Belongs to the SYS1 family.</text>
</comment>
<keyword evidence="6 10" id="KW-1133">Transmembrane helix</keyword>
<keyword evidence="4 10" id="KW-0812">Transmembrane</keyword>
<accession>N1J6Q4</accession>
<dbReference type="GO" id="GO:0005802">
    <property type="term" value="C:trans-Golgi network"/>
    <property type="evidence" value="ECO:0007669"/>
    <property type="project" value="TreeGrafter"/>
</dbReference>
<dbReference type="HOGENOM" id="CLU_081382_0_0_1"/>
<dbReference type="FunCoup" id="N1J6Q4">
    <property type="interactions" value="234"/>
</dbReference>
<dbReference type="eggNOG" id="KOG4697">
    <property type="taxonomic scope" value="Eukaryota"/>
</dbReference>
<feature type="transmembrane region" description="Helical" evidence="10">
    <location>
        <begin position="21"/>
        <end position="48"/>
    </location>
</feature>
<gene>
    <name evidence="11" type="ORF">BGHDH14_bgh01924</name>
</gene>
<name>N1J6Q4_BLUG1</name>
<feature type="compositionally biased region" description="Basic and acidic residues" evidence="9">
    <location>
        <begin position="167"/>
        <end position="180"/>
    </location>
</feature>
<feature type="transmembrane region" description="Helical" evidence="10">
    <location>
        <begin position="97"/>
        <end position="117"/>
    </location>
</feature>
<dbReference type="InterPro" id="IPR019185">
    <property type="entry name" value="Integral_membrane_SYS1-rel"/>
</dbReference>
<dbReference type="InParanoid" id="N1J6Q4"/>
<keyword evidence="7" id="KW-0333">Golgi apparatus</keyword>
<feature type="region of interest" description="Disordered" evidence="9">
    <location>
        <begin position="160"/>
        <end position="180"/>
    </location>
</feature>
<evidence type="ECO:0000256" key="8">
    <source>
        <dbReference type="ARBA" id="ARBA00023136"/>
    </source>
</evidence>
<dbReference type="Proteomes" id="UP000015441">
    <property type="component" value="Unassembled WGS sequence"/>
</dbReference>
<evidence type="ECO:0000313" key="12">
    <source>
        <dbReference type="Proteomes" id="UP000015441"/>
    </source>
</evidence>
<keyword evidence="8 10" id="KW-0472">Membrane</keyword>
<keyword evidence="3" id="KW-0813">Transport</keyword>
<comment type="caution">
    <text evidence="11">The sequence shown here is derived from an EMBL/GenBank/DDBJ whole genome shotgun (WGS) entry which is preliminary data.</text>
</comment>
<dbReference type="GO" id="GO:0006895">
    <property type="term" value="P:Golgi to endosome transport"/>
    <property type="evidence" value="ECO:0007669"/>
    <property type="project" value="TreeGrafter"/>
</dbReference>
<evidence type="ECO:0000256" key="7">
    <source>
        <dbReference type="ARBA" id="ARBA00023034"/>
    </source>
</evidence>
<sequence length="201" mass="22702">MARRRRPPRAGALNELPPRKILTQIIALQLIYYSSAFALILFSALVAGEHFSLDLILDWQNLRGDTTVGWMLSMVWMLNSFVGVVAILVLIHRSKFVLDFSLTLHAIHFLTVSFYTRSLPRNALWWALQTASAAMMTVLGIWSCQRRELKPISFGRDPTITGTAHNSDTRNDQAEMDSSRDGIKDGIERYEMIRMSGSGSD</sequence>
<feature type="transmembrane region" description="Helical" evidence="10">
    <location>
        <begin position="123"/>
        <end position="142"/>
    </location>
</feature>
<evidence type="ECO:0000256" key="3">
    <source>
        <dbReference type="ARBA" id="ARBA00022448"/>
    </source>
</evidence>
<dbReference type="GO" id="GO:0034067">
    <property type="term" value="P:protein localization to Golgi apparatus"/>
    <property type="evidence" value="ECO:0007669"/>
    <property type="project" value="TreeGrafter"/>
</dbReference>
<protein>
    <submittedName>
        <fullName evidence="11">Sys1/intregral membrane protein</fullName>
    </submittedName>
</protein>
<dbReference type="PANTHER" id="PTHR12952">
    <property type="entry name" value="SYS1"/>
    <property type="match status" value="1"/>
</dbReference>
<evidence type="ECO:0000256" key="6">
    <source>
        <dbReference type="ARBA" id="ARBA00022989"/>
    </source>
</evidence>
<comment type="subcellular location">
    <subcellularLocation>
        <location evidence="1">Golgi apparatus membrane</location>
        <topology evidence="1">Multi-pass membrane protein</topology>
    </subcellularLocation>
</comment>
<dbReference type="STRING" id="546991.N1J6Q4"/>
<reference evidence="11 12" key="1">
    <citation type="journal article" date="2010" name="Science">
        <title>Genome expansion and gene loss in powdery mildew fungi reveal tradeoffs in extreme parasitism.</title>
        <authorList>
            <person name="Spanu P.D."/>
            <person name="Abbott J.C."/>
            <person name="Amselem J."/>
            <person name="Burgis T.A."/>
            <person name="Soanes D.M."/>
            <person name="Stueber K."/>
            <person name="Ver Loren van Themaat E."/>
            <person name="Brown J.K.M."/>
            <person name="Butcher S.A."/>
            <person name="Gurr S.J."/>
            <person name="Lebrun M.-H."/>
            <person name="Ridout C.J."/>
            <person name="Schulze-Lefert P."/>
            <person name="Talbot N.J."/>
            <person name="Ahmadinejad N."/>
            <person name="Ametz C."/>
            <person name="Barton G.R."/>
            <person name="Benjdia M."/>
            <person name="Bidzinski P."/>
            <person name="Bindschedler L.V."/>
            <person name="Both M."/>
            <person name="Brewer M.T."/>
            <person name="Cadle-Davidson L."/>
            <person name="Cadle-Davidson M.M."/>
            <person name="Collemare J."/>
            <person name="Cramer R."/>
            <person name="Frenkel O."/>
            <person name="Godfrey D."/>
            <person name="Harriman J."/>
            <person name="Hoede C."/>
            <person name="King B.C."/>
            <person name="Klages S."/>
            <person name="Kleemann J."/>
            <person name="Knoll D."/>
            <person name="Koti P.S."/>
            <person name="Kreplak J."/>
            <person name="Lopez-Ruiz F.J."/>
            <person name="Lu X."/>
            <person name="Maekawa T."/>
            <person name="Mahanil S."/>
            <person name="Micali C."/>
            <person name="Milgroom M.G."/>
            <person name="Montana G."/>
            <person name="Noir S."/>
            <person name="O'Connell R.J."/>
            <person name="Oberhaensli S."/>
            <person name="Parlange F."/>
            <person name="Pedersen C."/>
            <person name="Quesneville H."/>
            <person name="Reinhardt R."/>
            <person name="Rott M."/>
            <person name="Sacristan S."/>
            <person name="Schmidt S.M."/>
            <person name="Schoen M."/>
            <person name="Skamnioti P."/>
            <person name="Sommer H."/>
            <person name="Stephens A."/>
            <person name="Takahara H."/>
            <person name="Thordal-Christensen H."/>
            <person name="Vigouroux M."/>
            <person name="Wessling R."/>
            <person name="Wicker T."/>
            <person name="Panstruga R."/>
        </authorList>
    </citation>
    <scope>NUCLEOTIDE SEQUENCE [LARGE SCALE GENOMIC DNA]</scope>
    <source>
        <strain evidence="11">DH14</strain>
    </source>
</reference>
<feature type="transmembrane region" description="Helical" evidence="10">
    <location>
        <begin position="68"/>
        <end position="90"/>
    </location>
</feature>